<dbReference type="PIRSF" id="PIRSF036492">
    <property type="entry name" value="ALDH"/>
    <property type="match status" value="1"/>
</dbReference>
<evidence type="ECO:0000256" key="4">
    <source>
        <dbReference type="PIRSR" id="PIRSR036492-1"/>
    </source>
</evidence>
<dbReference type="GO" id="GO:0016620">
    <property type="term" value="F:oxidoreductase activity, acting on the aldehyde or oxo group of donors, NAD or NADP as acceptor"/>
    <property type="evidence" value="ECO:0007669"/>
    <property type="project" value="InterPro"/>
</dbReference>
<organism evidence="8 9">
    <name type="scientific">Phytomonospora endophytica</name>
    <dbReference type="NCBI Taxonomy" id="714109"/>
    <lineage>
        <taxon>Bacteria</taxon>
        <taxon>Bacillati</taxon>
        <taxon>Actinomycetota</taxon>
        <taxon>Actinomycetes</taxon>
        <taxon>Micromonosporales</taxon>
        <taxon>Micromonosporaceae</taxon>
        <taxon>Phytomonospora</taxon>
    </lineage>
</organism>
<evidence type="ECO:0000313" key="8">
    <source>
        <dbReference type="EMBL" id="MBB6032248.1"/>
    </source>
</evidence>
<evidence type="ECO:0000259" key="7">
    <source>
        <dbReference type="Pfam" id="PF00171"/>
    </source>
</evidence>
<dbReference type="RefSeq" id="WP_184785175.1">
    <property type="nucleotide sequence ID" value="NZ_BONT01000062.1"/>
</dbReference>
<sequence>MNSDGNPQVIDEELVSFSPADGTVVDRFPIAGAEAVDAAVRTARDAQKWWWELGHAGRRQRLLRLRGEVSRRMPELLALMHAETGKTLSDARTEVATALEHLNWAPKHARRVLGPRRVRTSLVLVDHAAHLEYRPYGVVGVIGPWNYPVLTPLGSIVYALAAGNAVVFKPSEYTPAVGQWLADAFAQIVERPVLQVVQGGGETGAALCRSGVDKLAFTGSTATAKKVYATCAEKMTPVVLECGGKDALIVDHDADVDAAADSALWGGLFNAGQTCIGIERVYVVESVADRFLERLVTRAGELRVGEAPDDQVGPITMPRQIDVIAGHIADAAERGGTFALGGPESVRPPYVHPTIIVDVPEDARAMREETFGPVLIVNRVPDADEALTRANALPYGLGGAVFARSAGMRLARGMKSGMTTVNSTLAFAGMPRLPFGGVGESGFGRIHGEDGLREFAYAKSIARRRLPELFPLLSFKRAEKHNRLIDRLMRIRHR</sequence>
<dbReference type="Pfam" id="PF00171">
    <property type="entry name" value="Aldedh"/>
    <property type="match status" value="1"/>
</dbReference>
<gene>
    <name evidence="8" type="ORF">HNR73_000090</name>
</gene>
<dbReference type="CDD" id="cd07099">
    <property type="entry name" value="ALDH_DDALDH"/>
    <property type="match status" value="1"/>
</dbReference>
<dbReference type="InterPro" id="IPR016162">
    <property type="entry name" value="Ald_DH_N"/>
</dbReference>
<feature type="active site" evidence="4 5">
    <location>
        <position position="241"/>
    </location>
</feature>
<dbReference type="PANTHER" id="PTHR11699">
    <property type="entry name" value="ALDEHYDE DEHYDROGENASE-RELATED"/>
    <property type="match status" value="1"/>
</dbReference>
<dbReference type="Proteomes" id="UP000548476">
    <property type="component" value="Unassembled WGS sequence"/>
</dbReference>
<dbReference type="Gene3D" id="3.40.605.10">
    <property type="entry name" value="Aldehyde Dehydrogenase, Chain A, domain 1"/>
    <property type="match status" value="1"/>
</dbReference>
<feature type="active site" evidence="4">
    <location>
        <position position="275"/>
    </location>
</feature>
<comment type="caution">
    <text evidence="8">The sequence shown here is derived from an EMBL/GenBank/DDBJ whole genome shotgun (WGS) entry which is preliminary data.</text>
</comment>
<dbReference type="InterPro" id="IPR016163">
    <property type="entry name" value="Ald_DH_C"/>
</dbReference>
<evidence type="ECO:0000256" key="3">
    <source>
        <dbReference type="PIRNR" id="PIRNR036492"/>
    </source>
</evidence>
<comment type="similarity">
    <text evidence="1 3 6">Belongs to the aldehyde dehydrogenase family.</text>
</comment>
<name>A0A841FEH9_9ACTN</name>
<dbReference type="PROSITE" id="PS00070">
    <property type="entry name" value="ALDEHYDE_DEHYDR_CYS"/>
    <property type="match status" value="1"/>
</dbReference>
<evidence type="ECO:0000256" key="5">
    <source>
        <dbReference type="PROSITE-ProRule" id="PRU10007"/>
    </source>
</evidence>
<protein>
    <recommendedName>
        <fullName evidence="3">Aldehyde dehydrogenase</fullName>
    </recommendedName>
</protein>
<dbReference type="InterPro" id="IPR015590">
    <property type="entry name" value="Aldehyde_DH_dom"/>
</dbReference>
<dbReference type="SUPFAM" id="SSF53720">
    <property type="entry name" value="ALDH-like"/>
    <property type="match status" value="1"/>
</dbReference>
<evidence type="ECO:0000313" key="9">
    <source>
        <dbReference type="Proteomes" id="UP000548476"/>
    </source>
</evidence>
<dbReference type="InterPro" id="IPR029510">
    <property type="entry name" value="Ald_DH_CS_GLU"/>
</dbReference>
<dbReference type="EMBL" id="JACHGT010000001">
    <property type="protein sequence ID" value="MBB6032248.1"/>
    <property type="molecule type" value="Genomic_DNA"/>
</dbReference>
<evidence type="ECO:0000256" key="1">
    <source>
        <dbReference type="ARBA" id="ARBA00009986"/>
    </source>
</evidence>
<reference evidence="8 9" key="1">
    <citation type="submission" date="2020-08" db="EMBL/GenBank/DDBJ databases">
        <title>Genomic Encyclopedia of Type Strains, Phase IV (KMG-IV): sequencing the most valuable type-strain genomes for metagenomic binning, comparative biology and taxonomic classification.</title>
        <authorList>
            <person name="Goeker M."/>
        </authorList>
    </citation>
    <scope>NUCLEOTIDE SEQUENCE [LARGE SCALE GENOMIC DNA]</scope>
    <source>
        <strain evidence="8 9">YIM 65646</strain>
    </source>
</reference>
<dbReference type="InterPro" id="IPR016161">
    <property type="entry name" value="Ald_DH/histidinol_DH"/>
</dbReference>
<evidence type="ECO:0000256" key="6">
    <source>
        <dbReference type="RuleBase" id="RU003345"/>
    </source>
</evidence>
<feature type="domain" description="Aldehyde dehydrogenase" evidence="7">
    <location>
        <begin position="13"/>
        <end position="461"/>
    </location>
</feature>
<keyword evidence="2 3" id="KW-0560">Oxidoreductase</keyword>
<dbReference type="Gene3D" id="3.40.309.10">
    <property type="entry name" value="Aldehyde Dehydrogenase, Chain A, domain 2"/>
    <property type="match status" value="1"/>
</dbReference>
<dbReference type="GO" id="GO:0006081">
    <property type="term" value="P:aldehyde metabolic process"/>
    <property type="evidence" value="ECO:0007669"/>
    <property type="project" value="InterPro"/>
</dbReference>
<keyword evidence="9" id="KW-1185">Reference proteome</keyword>
<evidence type="ECO:0000256" key="2">
    <source>
        <dbReference type="ARBA" id="ARBA00023002"/>
    </source>
</evidence>
<dbReference type="InterPro" id="IPR016160">
    <property type="entry name" value="Ald_DH_CS_CYS"/>
</dbReference>
<dbReference type="AlphaFoldDB" id="A0A841FEH9"/>
<accession>A0A841FEH9</accession>
<dbReference type="InterPro" id="IPR012394">
    <property type="entry name" value="Aldehyde_DH_NAD(P)"/>
</dbReference>
<dbReference type="PROSITE" id="PS00687">
    <property type="entry name" value="ALDEHYDE_DEHYDR_GLU"/>
    <property type="match status" value="1"/>
</dbReference>
<proteinExistence type="inferred from homology"/>